<evidence type="ECO:0000256" key="2">
    <source>
        <dbReference type="ARBA" id="ARBA00022723"/>
    </source>
</evidence>
<dbReference type="InterPro" id="IPR006385">
    <property type="entry name" value="HAD_hydro_SerB1"/>
</dbReference>
<feature type="region of interest" description="Disordered" evidence="5">
    <location>
        <begin position="1"/>
        <end position="21"/>
    </location>
</feature>
<dbReference type="EMBL" id="CP063189">
    <property type="protein sequence ID" value="WCZ31663.1"/>
    <property type="molecule type" value="Genomic_DNA"/>
</dbReference>
<evidence type="ECO:0000256" key="3">
    <source>
        <dbReference type="ARBA" id="ARBA00022801"/>
    </source>
</evidence>
<dbReference type="PANTHER" id="PTHR43344">
    <property type="entry name" value="PHOSPHOSERINE PHOSPHATASE"/>
    <property type="match status" value="1"/>
</dbReference>
<dbReference type="EC" id="3.1.3.3" evidence="7"/>
<keyword evidence="2" id="KW-0479">Metal-binding</keyword>
<dbReference type="PANTHER" id="PTHR43344:SF13">
    <property type="entry name" value="PHOSPHATASE RV3661-RELATED"/>
    <property type="match status" value="1"/>
</dbReference>
<dbReference type="InterPro" id="IPR050582">
    <property type="entry name" value="HAD-like_SerB"/>
</dbReference>
<dbReference type="GO" id="GO:0016787">
    <property type="term" value="F:hydrolase activity"/>
    <property type="evidence" value="ECO:0007669"/>
    <property type="project" value="UniProtKB-KW"/>
</dbReference>
<gene>
    <name evidence="7" type="primary">serB1</name>
    <name evidence="7" type="ORF">CMASS_00995</name>
</gene>
<keyword evidence="4" id="KW-0460">Magnesium</keyword>
<evidence type="ECO:0000256" key="5">
    <source>
        <dbReference type="SAM" id="MobiDB-lite"/>
    </source>
</evidence>
<keyword evidence="8" id="KW-1185">Reference proteome</keyword>
<organism evidence="7 8">
    <name type="scientific">Corynebacterium massiliense DSM 45435</name>
    <dbReference type="NCBI Taxonomy" id="1121364"/>
    <lineage>
        <taxon>Bacteria</taxon>
        <taxon>Bacillati</taxon>
        <taxon>Actinomycetota</taxon>
        <taxon>Actinomycetes</taxon>
        <taxon>Mycobacteriales</taxon>
        <taxon>Corynebacteriaceae</taxon>
        <taxon>Corynebacterium</taxon>
    </lineage>
</organism>
<keyword evidence="3 7" id="KW-0378">Hydrolase</keyword>
<name>A0ABY7U7E1_9CORY</name>
<dbReference type="NCBIfam" id="TIGR01488">
    <property type="entry name" value="HAD-SF-IB"/>
    <property type="match status" value="1"/>
</dbReference>
<evidence type="ECO:0000313" key="8">
    <source>
        <dbReference type="Proteomes" id="UP001220064"/>
    </source>
</evidence>
<dbReference type="SUPFAM" id="SSF56784">
    <property type="entry name" value="HAD-like"/>
    <property type="match status" value="1"/>
</dbReference>
<evidence type="ECO:0000313" key="7">
    <source>
        <dbReference type="EMBL" id="WCZ31663.1"/>
    </source>
</evidence>
<feature type="compositionally biased region" description="Low complexity" evidence="5">
    <location>
        <begin position="8"/>
        <end position="21"/>
    </location>
</feature>
<sequence>MNPQNENATTAGSAAPAPSRGDASTRVGAFFDLDKTIIATSSAYAFGREFLHNGLITPTEALQLSLAKTSYMFAGQSSEQMDATRDQLMSMVAGWSVEQVRDIAKDTLHNVVTPAIYAEARDLIAQHQKAGHEVVIISASARILVELIAQELGVEHVVATDLETADGRFTGNVLYYCKGPAKAAAIATLARDRHIDLSASFAYSDSATDIPMLEGVGHPVAVNPDRAMKKHALEHGWAIESFRNPVPLFTMPNAKEVGIGASVLAGVAALIAGGIWLARNPQHAVLPWFKQRPA</sequence>
<reference evidence="7 8" key="1">
    <citation type="submission" date="2020-10" db="EMBL/GenBank/DDBJ databases">
        <title>Complete genome sequence of Corynebacterium massiliense DSM 45435, type strain of Corynebacterium massiliense.</title>
        <authorList>
            <person name="Busche T."/>
            <person name="Kalinowski J."/>
            <person name="Ruckert C."/>
        </authorList>
    </citation>
    <scope>NUCLEOTIDE SEQUENCE [LARGE SCALE GENOMIC DNA]</scope>
    <source>
        <strain evidence="7 8">DSM 45435</strain>
    </source>
</reference>
<evidence type="ECO:0000256" key="4">
    <source>
        <dbReference type="ARBA" id="ARBA00022842"/>
    </source>
</evidence>
<dbReference type="NCBIfam" id="TIGR01490">
    <property type="entry name" value="HAD-SF-IB-hyp1"/>
    <property type="match status" value="1"/>
</dbReference>
<dbReference type="InterPro" id="IPR036412">
    <property type="entry name" value="HAD-like_sf"/>
</dbReference>
<comment type="similarity">
    <text evidence="1">Belongs to the HAD-like hydrolase superfamily. SerB family.</text>
</comment>
<evidence type="ECO:0000256" key="1">
    <source>
        <dbReference type="ARBA" id="ARBA00009184"/>
    </source>
</evidence>
<protein>
    <submittedName>
        <fullName evidence="7">Phosphoserine phosphatase</fullName>
        <ecNumber evidence="7">3.1.3.3</ecNumber>
    </submittedName>
</protein>
<accession>A0ABY7U7E1</accession>
<feature type="transmembrane region" description="Helical" evidence="6">
    <location>
        <begin position="257"/>
        <end position="278"/>
    </location>
</feature>
<dbReference type="Proteomes" id="UP001220064">
    <property type="component" value="Chromosome"/>
</dbReference>
<dbReference type="InterPro" id="IPR023214">
    <property type="entry name" value="HAD_sf"/>
</dbReference>
<dbReference type="Gene3D" id="1.20.1440.100">
    <property type="entry name" value="SG protein - dephosphorylation function"/>
    <property type="match status" value="1"/>
</dbReference>
<proteinExistence type="inferred from homology"/>
<evidence type="ECO:0000256" key="6">
    <source>
        <dbReference type="SAM" id="Phobius"/>
    </source>
</evidence>
<dbReference type="CDD" id="cd02612">
    <property type="entry name" value="HAD_PGPPase"/>
    <property type="match status" value="1"/>
</dbReference>
<keyword evidence="6" id="KW-0472">Membrane</keyword>
<keyword evidence="6" id="KW-0812">Transmembrane</keyword>
<dbReference type="RefSeq" id="WP_022863544.1">
    <property type="nucleotide sequence ID" value="NZ_ATVG01000012.1"/>
</dbReference>
<dbReference type="Gene3D" id="3.40.50.1000">
    <property type="entry name" value="HAD superfamily/HAD-like"/>
    <property type="match status" value="1"/>
</dbReference>
<keyword evidence="6" id="KW-1133">Transmembrane helix</keyword>
<dbReference type="Pfam" id="PF12710">
    <property type="entry name" value="HAD"/>
    <property type="match status" value="1"/>
</dbReference>